<dbReference type="AlphaFoldDB" id="A0A9P9A9K5"/>
<dbReference type="InterPro" id="IPR001810">
    <property type="entry name" value="F-box_dom"/>
</dbReference>
<proteinExistence type="predicted"/>
<organism evidence="2 3">
    <name type="scientific">Plectosphaerella plurivora</name>
    <dbReference type="NCBI Taxonomy" id="936078"/>
    <lineage>
        <taxon>Eukaryota</taxon>
        <taxon>Fungi</taxon>
        <taxon>Dikarya</taxon>
        <taxon>Ascomycota</taxon>
        <taxon>Pezizomycotina</taxon>
        <taxon>Sordariomycetes</taxon>
        <taxon>Hypocreomycetidae</taxon>
        <taxon>Glomerellales</taxon>
        <taxon>Plectosphaerellaceae</taxon>
        <taxon>Plectosphaerella</taxon>
    </lineage>
</organism>
<dbReference type="CDD" id="cd09917">
    <property type="entry name" value="F-box_SF"/>
    <property type="match status" value="1"/>
</dbReference>
<comment type="caution">
    <text evidence="2">The sequence shown here is derived from an EMBL/GenBank/DDBJ whole genome shotgun (WGS) entry which is preliminary data.</text>
</comment>
<feature type="domain" description="F-box" evidence="1">
    <location>
        <begin position="4"/>
        <end position="50"/>
    </location>
</feature>
<name>A0A9P9A9K5_9PEZI</name>
<gene>
    <name evidence="2" type="ORF">F5X68DRAFT_17661</name>
</gene>
<dbReference type="Gene3D" id="1.20.1280.50">
    <property type="match status" value="1"/>
</dbReference>
<dbReference type="Proteomes" id="UP000770015">
    <property type="component" value="Unassembled WGS sequence"/>
</dbReference>
<keyword evidence="3" id="KW-1185">Reference proteome</keyword>
<protein>
    <submittedName>
        <fullName evidence="2">F-box domain-containing protein</fullName>
    </submittedName>
</protein>
<dbReference type="InterPro" id="IPR036047">
    <property type="entry name" value="F-box-like_dom_sf"/>
</dbReference>
<evidence type="ECO:0000313" key="3">
    <source>
        <dbReference type="Proteomes" id="UP000770015"/>
    </source>
</evidence>
<reference evidence="2" key="1">
    <citation type="journal article" date="2021" name="Nat. Commun.">
        <title>Genetic determinants of endophytism in the Arabidopsis root mycobiome.</title>
        <authorList>
            <person name="Mesny F."/>
            <person name="Miyauchi S."/>
            <person name="Thiergart T."/>
            <person name="Pickel B."/>
            <person name="Atanasova L."/>
            <person name="Karlsson M."/>
            <person name="Huettel B."/>
            <person name="Barry K.W."/>
            <person name="Haridas S."/>
            <person name="Chen C."/>
            <person name="Bauer D."/>
            <person name="Andreopoulos W."/>
            <person name="Pangilinan J."/>
            <person name="LaButti K."/>
            <person name="Riley R."/>
            <person name="Lipzen A."/>
            <person name="Clum A."/>
            <person name="Drula E."/>
            <person name="Henrissat B."/>
            <person name="Kohler A."/>
            <person name="Grigoriev I.V."/>
            <person name="Martin F.M."/>
            <person name="Hacquard S."/>
        </authorList>
    </citation>
    <scope>NUCLEOTIDE SEQUENCE</scope>
    <source>
        <strain evidence="2">MPI-SDFR-AT-0117</strain>
    </source>
</reference>
<evidence type="ECO:0000259" key="1">
    <source>
        <dbReference type="PROSITE" id="PS50181"/>
    </source>
</evidence>
<evidence type="ECO:0000313" key="2">
    <source>
        <dbReference type="EMBL" id="KAH6685934.1"/>
    </source>
</evidence>
<dbReference type="SUPFAM" id="SSF81383">
    <property type="entry name" value="F-box domain"/>
    <property type="match status" value="1"/>
</dbReference>
<dbReference type="PROSITE" id="PS50181">
    <property type="entry name" value="FBOX"/>
    <property type="match status" value="1"/>
</dbReference>
<sequence>MSGLTMMDSLPNEILDAVLDFLPTPSLLPMALVCHRFRTAVTETLRLRLLQTADLDGHEIEVECYHPIAKMTTPTLMCQPGSVAVVGSAPSPWDECWGLCHAGQVYSRFVPEDAWVTQEVALDEGELFSQLCASAAVVRPGPRRGLYRSHTAVGDGVIRVWRKWLATRAAAAADSETNQPIEEDSILWADYRKNMGVRVGVSRGELEHAPLSMADDEPAVEYTLHYKEVLVRTSRVLLAMERSAAREGAQRGKAVIITSSY</sequence>
<dbReference type="SMART" id="SM00256">
    <property type="entry name" value="FBOX"/>
    <property type="match status" value="1"/>
</dbReference>
<dbReference type="EMBL" id="JAGSXJ010000014">
    <property type="protein sequence ID" value="KAH6685934.1"/>
    <property type="molecule type" value="Genomic_DNA"/>
</dbReference>
<accession>A0A9P9A9K5</accession>
<dbReference type="OrthoDB" id="9981546at2759"/>
<dbReference type="Pfam" id="PF12937">
    <property type="entry name" value="F-box-like"/>
    <property type="match status" value="1"/>
</dbReference>